<dbReference type="SUPFAM" id="SSF49785">
    <property type="entry name" value="Galactose-binding domain-like"/>
    <property type="match status" value="1"/>
</dbReference>
<dbReference type="Pfam" id="PF01834">
    <property type="entry name" value="XRCC1_N"/>
    <property type="match status" value="1"/>
</dbReference>
<dbReference type="SUPFAM" id="SSF52113">
    <property type="entry name" value="BRCT domain"/>
    <property type="match status" value="1"/>
</dbReference>
<dbReference type="Gene3D" id="2.60.120.260">
    <property type="entry name" value="Galactose-binding domain-like"/>
    <property type="match status" value="1"/>
</dbReference>
<keyword evidence="4" id="KW-1185">Reference proteome</keyword>
<evidence type="ECO:0000313" key="4">
    <source>
        <dbReference type="Proteomes" id="UP000694866"/>
    </source>
</evidence>
<accession>A0A9R1U5K3</accession>
<feature type="compositionally biased region" description="Basic and acidic residues" evidence="1">
    <location>
        <begin position="219"/>
        <end position="263"/>
    </location>
</feature>
<feature type="domain" description="BRCT" evidence="2">
    <location>
        <begin position="389"/>
        <end position="479"/>
    </location>
</feature>
<feature type="region of interest" description="Disordered" evidence="1">
    <location>
        <begin position="477"/>
        <end position="518"/>
    </location>
</feature>
<dbReference type="Pfam" id="PF00533">
    <property type="entry name" value="BRCT"/>
    <property type="match status" value="1"/>
</dbReference>
<dbReference type="OrthoDB" id="25840at2759"/>
<dbReference type="AlphaFoldDB" id="A0A0C9R775"/>
<accession>A0A0C9R775</accession>
<feature type="compositionally biased region" description="Acidic residues" evidence="1">
    <location>
        <begin position="308"/>
        <end position="317"/>
    </location>
</feature>
<dbReference type="Proteomes" id="UP000694866">
    <property type="component" value="Unplaced"/>
</dbReference>
<evidence type="ECO:0000259" key="2">
    <source>
        <dbReference type="PROSITE" id="PS50172"/>
    </source>
</evidence>
<evidence type="ECO:0000256" key="1">
    <source>
        <dbReference type="SAM" id="MobiDB-lite"/>
    </source>
</evidence>
<protein>
    <submittedName>
        <fullName evidence="5">DNA repair protein XRCC1</fullName>
    </submittedName>
    <submittedName>
        <fullName evidence="3">Xrcc1_1 protein</fullName>
    </submittedName>
</protein>
<dbReference type="SMART" id="SM00292">
    <property type="entry name" value="BRCT"/>
    <property type="match status" value="1"/>
</dbReference>
<dbReference type="GO" id="GO:0005634">
    <property type="term" value="C:nucleus"/>
    <property type="evidence" value="ECO:0007669"/>
    <property type="project" value="InterPro"/>
</dbReference>
<sequence>MIIPISKIVSCSSEHPDFPVSNLLKNPPPGPWKCEKPGVLLTYVIFEFSEPMCITGLDISNYRSCIVIVTASTESDPDSWIPIVNHQFLSHDEAANNKFRDQVQLFTKKELNSETLKVKFNRAKVTCMQSANTKILFGLSSIILKGEAPLSMDLDVLGRFKLKPEASEKPKNDFKAKFLRLFPEKQKDYREEIKEKIKENGLGDFNKRQEAGGTPKRRPLLEKLEAGKSEEVFGKKKDNEEKDAKRTPFGDVIPEVKENSTKKKDPKQHSSLLLDDNEAKKKVKVKTKDKEESRPSTSKRRSHFLDSDGSDDPDVDDSEKKNNKKTNGPKKGPSAQDKGMKGESPRGKCSVCQGKVQDRPCLNCNKLPKQKPVKFPQPKKPRVEEKKKAFSKLMDDISFSLSGYVNPQRDEIRRKALKMGARYVADPNVTSNKCTHLICAFQNTPKSQQLKGHSKIVSHLFIEEAFDNEKRFPWRRYAMDKSDRKQPESEEEVEGTDSPIPPPNPYDQQTDPESEEDY</sequence>
<gene>
    <name evidence="3" type="primary">Xrcc1_1</name>
    <name evidence="5" type="synonym">XRCC1</name>
    <name evidence="3" type="ORF">g.16930</name>
</gene>
<proteinExistence type="predicted"/>
<dbReference type="GO" id="GO:0003684">
    <property type="term" value="F:damaged DNA binding"/>
    <property type="evidence" value="ECO:0007669"/>
    <property type="project" value="InterPro"/>
</dbReference>
<reference evidence="5" key="2">
    <citation type="submission" date="2025-04" db="UniProtKB">
        <authorList>
            <consortium name="RefSeq"/>
        </authorList>
    </citation>
    <scope>IDENTIFICATION</scope>
    <source>
        <strain evidence="5">USDA-PBARC FA_bdor</strain>
        <tissue evidence="5">Whole organism</tissue>
    </source>
</reference>
<reference evidence="3" key="1">
    <citation type="submission" date="2015-01" db="EMBL/GenBank/DDBJ databases">
        <title>Transcriptome Assembly of Fopius arisanus.</title>
        <authorList>
            <person name="Geib S."/>
        </authorList>
    </citation>
    <scope>NUCLEOTIDE SEQUENCE</scope>
</reference>
<dbReference type="KEGG" id="fas:105269398"/>
<dbReference type="InterPro" id="IPR008979">
    <property type="entry name" value="Galactose-bd-like_sf"/>
</dbReference>
<dbReference type="GO" id="GO:0006284">
    <property type="term" value="P:base-excision repair"/>
    <property type="evidence" value="ECO:0007669"/>
    <property type="project" value="TreeGrafter"/>
</dbReference>
<dbReference type="EMBL" id="GBYB01003775">
    <property type="protein sequence ID" value="JAG73542.1"/>
    <property type="molecule type" value="Transcribed_RNA"/>
</dbReference>
<dbReference type="GeneID" id="105269398"/>
<dbReference type="PANTHER" id="PTHR11370">
    <property type="entry name" value="DNA-REPAIR PROTEIN XRCC1"/>
    <property type="match status" value="1"/>
</dbReference>
<dbReference type="CTD" id="7515"/>
<dbReference type="InterPro" id="IPR002706">
    <property type="entry name" value="Xrcc1_N"/>
</dbReference>
<feature type="compositionally biased region" description="Basic residues" evidence="1">
    <location>
        <begin position="368"/>
        <end position="380"/>
    </location>
</feature>
<dbReference type="Gene3D" id="3.40.50.10190">
    <property type="entry name" value="BRCT domain"/>
    <property type="match status" value="1"/>
</dbReference>
<organism evidence="3">
    <name type="scientific">Fopius arisanus</name>
    <dbReference type="NCBI Taxonomy" id="64838"/>
    <lineage>
        <taxon>Eukaryota</taxon>
        <taxon>Metazoa</taxon>
        <taxon>Ecdysozoa</taxon>
        <taxon>Arthropoda</taxon>
        <taxon>Hexapoda</taxon>
        <taxon>Insecta</taxon>
        <taxon>Pterygota</taxon>
        <taxon>Neoptera</taxon>
        <taxon>Endopterygota</taxon>
        <taxon>Hymenoptera</taxon>
        <taxon>Apocrita</taxon>
        <taxon>Ichneumonoidea</taxon>
        <taxon>Braconidae</taxon>
        <taxon>Opiinae</taxon>
        <taxon>Fopius</taxon>
    </lineage>
</organism>
<dbReference type="InterPro" id="IPR001357">
    <property type="entry name" value="BRCT_dom"/>
</dbReference>
<dbReference type="PROSITE" id="PS50172">
    <property type="entry name" value="BRCT"/>
    <property type="match status" value="1"/>
</dbReference>
<dbReference type="PANTHER" id="PTHR11370:SF5">
    <property type="entry name" value="DNA REPAIR PROTEIN XRCC1"/>
    <property type="match status" value="1"/>
</dbReference>
<feature type="compositionally biased region" description="Basic and acidic residues" evidence="1">
    <location>
        <begin position="477"/>
        <end position="488"/>
    </location>
</feature>
<dbReference type="RefSeq" id="XP_011307891.1">
    <property type="nucleotide sequence ID" value="XM_011309589.1"/>
</dbReference>
<evidence type="ECO:0000313" key="3">
    <source>
        <dbReference type="EMBL" id="JAG73542.1"/>
    </source>
</evidence>
<evidence type="ECO:0000313" key="5">
    <source>
        <dbReference type="RefSeq" id="XP_011307891.1"/>
    </source>
</evidence>
<name>A0A0C9R775_9HYME</name>
<dbReference type="InterPro" id="IPR036420">
    <property type="entry name" value="BRCT_dom_sf"/>
</dbReference>
<dbReference type="GO" id="GO:0000012">
    <property type="term" value="P:single strand break repair"/>
    <property type="evidence" value="ECO:0007669"/>
    <property type="project" value="InterPro"/>
</dbReference>
<feature type="region of interest" description="Disordered" evidence="1">
    <location>
        <begin position="204"/>
        <end position="384"/>
    </location>
</feature>